<dbReference type="EMBL" id="JAIQCJ010001324">
    <property type="protein sequence ID" value="KAJ8790855.1"/>
    <property type="molecule type" value="Genomic_DNA"/>
</dbReference>
<comment type="caution">
    <text evidence="2">The sequence shown here is derived from an EMBL/GenBank/DDBJ whole genome shotgun (WGS) entry which is preliminary data.</text>
</comment>
<accession>A0AB34HIM8</accession>
<sequence>MATPDRRVVSRPRGPGWGHQGSRACLGSLDDLPCEGTQELAPAQLTMLRKAQEFFQTCDAEGKGFIARRDMQVRGSRIAPAHLECHLECMGFPFLGWSLPHRRTEDICLLLSPPHVPRRPVAGPLVLVTTPFLTLGSQHGLSGPGEELTACTRTQIQMPGKAC</sequence>
<organism evidence="2 3">
    <name type="scientific">Eschrichtius robustus</name>
    <name type="common">California gray whale</name>
    <name type="synonym">Eschrichtius gibbosus</name>
    <dbReference type="NCBI Taxonomy" id="9764"/>
    <lineage>
        <taxon>Eukaryota</taxon>
        <taxon>Metazoa</taxon>
        <taxon>Chordata</taxon>
        <taxon>Craniata</taxon>
        <taxon>Vertebrata</taxon>
        <taxon>Euteleostomi</taxon>
        <taxon>Mammalia</taxon>
        <taxon>Eutheria</taxon>
        <taxon>Laurasiatheria</taxon>
        <taxon>Artiodactyla</taxon>
        <taxon>Whippomorpha</taxon>
        <taxon>Cetacea</taxon>
        <taxon>Mysticeti</taxon>
        <taxon>Eschrichtiidae</taxon>
        <taxon>Eschrichtius</taxon>
    </lineage>
</organism>
<evidence type="ECO:0000313" key="3">
    <source>
        <dbReference type="Proteomes" id="UP001159641"/>
    </source>
</evidence>
<gene>
    <name evidence="2" type="ORF">J1605_020949</name>
</gene>
<evidence type="ECO:0000313" key="2">
    <source>
        <dbReference type="EMBL" id="KAJ8790855.1"/>
    </source>
</evidence>
<feature type="region of interest" description="Disordered" evidence="1">
    <location>
        <begin position="1"/>
        <end position="22"/>
    </location>
</feature>
<proteinExistence type="predicted"/>
<dbReference type="Proteomes" id="UP001159641">
    <property type="component" value="Unassembled WGS sequence"/>
</dbReference>
<keyword evidence="3" id="KW-1185">Reference proteome</keyword>
<dbReference type="AlphaFoldDB" id="A0AB34HIM8"/>
<name>A0AB34HIM8_ESCRO</name>
<evidence type="ECO:0000256" key="1">
    <source>
        <dbReference type="SAM" id="MobiDB-lite"/>
    </source>
</evidence>
<protein>
    <submittedName>
        <fullName evidence="2">Uncharacterized protein</fullName>
    </submittedName>
</protein>
<reference evidence="2 3" key="1">
    <citation type="submission" date="2022-11" db="EMBL/GenBank/DDBJ databases">
        <title>Whole genome sequence of Eschrichtius robustus ER-17-0199.</title>
        <authorList>
            <person name="Bruniche-Olsen A."/>
            <person name="Black A.N."/>
            <person name="Fields C.J."/>
            <person name="Walden K."/>
            <person name="Dewoody J.A."/>
        </authorList>
    </citation>
    <scope>NUCLEOTIDE SEQUENCE [LARGE SCALE GENOMIC DNA]</scope>
    <source>
        <strain evidence="2">ER-17-0199</strain>
        <tissue evidence="2">Blubber</tissue>
    </source>
</reference>